<name>A0A0N4YHL7_NIPBR</name>
<dbReference type="InterPro" id="IPR035914">
    <property type="entry name" value="Sperma_CUB_dom_sf"/>
</dbReference>
<dbReference type="STRING" id="27835.A0A0N4YHL7"/>
<feature type="domain" description="CUB" evidence="4">
    <location>
        <begin position="38"/>
        <end position="78"/>
    </location>
</feature>
<dbReference type="WBParaSite" id="NBR_0001636101-mRNA-1">
    <property type="protein sequence ID" value="NBR_0001636101-mRNA-1"/>
    <property type="gene ID" value="NBR_0001636101"/>
</dbReference>
<feature type="signal peptide" evidence="3">
    <location>
        <begin position="1"/>
        <end position="17"/>
    </location>
</feature>
<dbReference type="AlphaFoldDB" id="A0A0N4YHL7"/>
<gene>
    <name evidence="5" type="ORF">NBR_LOCUS16362</name>
</gene>
<keyword evidence="3" id="KW-0732">Signal</keyword>
<dbReference type="SUPFAM" id="SSF49854">
    <property type="entry name" value="Spermadhesin, CUB domain"/>
    <property type="match status" value="1"/>
</dbReference>
<dbReference type="InterPro" id="IPR000859">
    <property type="entry name" value="CUB_dom"/>
</dbReference>
<evidence type="ECO:0000256" key="3">
    <source>
        <dbReference type="SAM" id="SignalP"/>
    </source>
</evidence>
<reference evidence="7" key="1">
    <citation type="submission" date="2017-02" db="UniProtKB">
        <authorList>
            <consortium name="WormBaseParasite"/>
        </authorList>
    </citation>
    <scope>IDENTIFICATION</scope>
</reference>
<dbReference type="Proteomes" id="UP000271162">
    <property type="component" value="Unassembled WGS sequence"/>
</dbReference>
<feature type="chain" id="PRO_5043125811" evidence="3">
    <location>
        <begin position="18"/>
        <end position="78"/>
    </location>
</feature>
<organism evidence="7">
    <name type="scientific">Nippostrongylus brasiliensis</name>
    <name type="common">Rat hookworm</name>
    <dbReference type="NCBI Taxonomy" id="27835"/>
    <lineage>
        <taxon>Eukaryota</taxon>
        <taxon>Metazoa</taxon>
        <taxon>Ecdysozoa</taxon>
        <taxon>Nematoda</taxon>
        <taxon>Chromadorea</taxon>
        <taxon>Rhabditida</taxon>
        <taxon>Rhabditina</taxon>
        <taxon>Rhabditomorpha</taxon>
        <taxon>Strongyloidea</taxon>
        <taxon>Heligmosomidae</taxon>
        <taxon>Nippostrongylus</taxon>
    </lineage>
</organism>
<protein>
    <submittedName>
        <fullName evidence="7">CUB domain-containing protein</fullName>
    </submittedName>
</protein>
<evidence type="ECO:0000313" key="5">
    <source>
        <dbReference type="EMBL" id="VDL79957.1"/>
    </source>
</evidence>
<evidence type="ECO:0000256" key="1">
    <source>
        <dbReference type="ARBA" id="ARBA00023157"/>
    </source>
</evidence>
<proteinExistence type="predicted"/>
<evidence type="ECO:0000256" key="2">
    <source>
        <dbReference type="PROSITE-ProRule" id="PRU00059"/>
    </source>
</evidence>
<feature type="disulfide bond" evidence="2">
    <location>
        <begin position="38"/>
        <end position="65"/>
    </location>
</feature>
<reference evidence="5 6" key="2">
    <citation type="submission" date="2018-11" db="EMBL/GenBank/DDBJ databases">
        <authorList>
            <consortium name="Pathogen Informatics"/>
        </authorList>
    </citation>
    <scope>NUCLEOTIDE SEQUENCE [LARGE SCALE GENOMIC DNA]</scope>
</reference>
<sequence>MLLITAVTLVFCGVVDSAERISIPKKPLPVGELLLAGCPSDNDFYYKGVIQSPYYPSFYPPSTICYYYLTAEPGKVLS</sequence>
<accession>A0A0N4YHL7</accession>
<evidence type="ECO:0000313" key="7">
    <source>
        <dbReference type="WBParaSite" id="NBR_0001636101-mRNA-1"/>
    </source>
</evidence>
<keyword evidence="6" id="KW-1185">Reference proteome</keyword>
<dbReference type="EMBL" id="UYSL01022160">
    <property type="protein sequence ID" value="VDL79957.1"/>
    <property type="molecule type" value="Genomic_DNA"/>
</dbReference>
<evidence type="ECO:0000313" key="6">
    <source>
        <dbReference type="Proteomes" id="UP000271162"/>
    </source>
</evidence>
<evidence type="ECO:0000259" key="4">
    <source>
        <dbReference type="PROSITE" id="PS01180"/>
    </source>
</evidence>
<comment type="caution">
    <text evidence="2">Lacks conserved residue(s) required for the propagation of feature annotation.</text>
</comment>
<keyword evidence="1 2" id="KW-1015">Disulfide bond</keyword>
<dbReference type="PROSITE" id="PS01180">
    <property type="entry name" value="CUB"/>
    <property type="match status" value="1"/>
</dbReference>
<dbReference type="Gene3D" id="2.60.120.290">
    <property type="entry name" value="Spermadhesin, CUB domain"/>
    <property type="match status" value="1"/>
</dbReference>